<keyword evidence="2" id="KW-1185">Reference proteome</keyword>
<proteinExistence type="predicted"/>
<gene>
    <name evidence="1" type="ORF">R69776_01680</name>
</gene>
<accession>A0ABN7L0G9</accession>
<dbReference type="EMBL" id="CAJNBH010000004">
    <property type="protein sequence ID" value="CAE6724235.1"/>
    <property type="molecule type" value="Genomic_DNA"/>
</dbReference>
<name>A0ABN7L0G9_9BURK</name>
<comment type="caution">
    <text evidence="1">The sequence shown here is derived from an EMBL/GenBank/DDBJ whole genome shotgun (WGS) entry which is preliminary data.</text>
</comment>
<evidence type="ECO:0000313" key="2">
    <source>
        <dbReference type="Proteomes" id="UP000673821"/>
    </source>
</evidence>
<reference evidence="1 2" key="1">
    <citation type="submission" date="2021-02" db="EMBL/GenBank/DDBJ databases">
        <authorList>
            <person name="Vanwijnsberghe S."/>
        </authorList>
    </citation>
    <scope>NUCLEOTIDE SEQUENCE [LARGE SCALE GENOMIC DNA]</scope>
    <source>
        <strain evidence="1 2">R-69776</strain>
    </source>
</reference>
<sequence length="585" mass="65126">MTISIRDVEGVLQARSLSNPSLDALNPNDQSYRALLLQPAGPILADNTRIGPLDLAFADRQATKFLELATAKGHHLVVTPEYYLPIETLLKCVQGATFPAVGALWVLGCESMTPAQLQKFEADCAGYCDVIFDKDTAAAVQGIYYDPVAYCFVTKDKGGDDCRVVLMQFKTISSRDPHFFENKHLRCGSVIYQFKGAGDELALSTIICSDAFNVAADEKVRSKLARFATLIHIQLNPKPRHIDYLRYRIDTFSKNKDLNNCDIVCLNWAENMVQYDAPGGKHEAWKNESGSAWYISDHRCSSNDDEVENNERLGLYYSRHVKHRHVLHFHFRAAAFELTVAKVAQVGSYLHDNHLGPKVDARYTWDEEHHEWTSNAKCPDPGLSKLFALTPHVEAAFASLKAGESRLHVERAIALSCGLAKSKVNWFEAGQLDACKLGEDEIVRRATLCLDRDIPARETRELRMKRVAALNTILGTQKLPRQIRDLAGGGVRVMWQADSPHTNVFKDGSQPALVAYLGMDPNPDTVRNVSDAAFELLRLENNDNHKHRIAVCYHTIDGQPEFANIPQLTDITHGGGSATSITEGL</sequence>
<dbReference type="RefSeq" id="WP_200658281.1">
    <property type="nucleotide sequence ID" value="NZ_CAJNBH010000004.1"/>
</dbReference>
<evidence type="ECO:0000313" key="1">
    <source>
        <dbReference type="EMBL" id="CAE6724235.1"/>
    </source>
</evidence>
<protein>
    <submittedName>
        <fullName evidence="1">Uncharacterized protein</fullName>
    </submittedName>
</protein>
<organism evidence="1 2">
    <name type="scientific">Paraburkholderia nemoris</name>
    <dbReference type="NCBI Taxonomy" id="2793076"/>
    <lineage>
        <taxon>Bacteria</taxon>
        <taxon>Pseudomonadati</taxon>
        <taxon>Pseudomonadota</taxon>
        <taxon>Betaproteobacteria</taxon>
        <taxon>Burkholderiales</taxon>
        <taxon>Burkholderiaceae</taxon>
        <taxon>Paraburkholderia</taxon>
    </lineage>
</organism>
<dbReference type="Proteomes" id="UP000673821">
    <property type="component" value="Unassembled WGS sequence"/>
</dbReference>